<dbReference type="PANTHER" id="PTHR46708">
    <property type="entry name" value="TENASCIN"/>
    <property type="match status" value="1"/>
</dbReference>
<evidence type="ECO:0000259" key="2">
    <source>
        <dbReference type="PROSITE" id="PS50853"/>
    </source>
</evidence>
<dbReference type="Pfam" id="PF07675">
    <property type="entry name" value="Cleaved_Adhesin"/>
    <property type="match status" value="4"/>
</dbReference>
<sequence length="2680" mass="286094">MRKELPFASIMGRLLLTCFYRFSTIHDRLIHKCVRKRIVIPLFLLFISISAHAQMALETFESGIPATWASFRNNVGTLNWGISPDSYRGTGAAFLNPGAENIGAGNTAQYFLATPIVPIPQNGEIRFYSKQATSANNGAIYQIRMSTAGQTDPAGYTVILKSWTEADLNVGSQTAYEEKIVPIPSNIPVGLNVHIAFVVINTQAGASPSGDAWFLDNIRVMESCQKVSQTNFSANNITSSGANLAWTHPTAFDFQIQVVTQGTAPAATGISVQNSYAAGSLDADTAYDVYIKTVCDADTASEWAGPFPFRTKKMGLSCASPIVIPVTTTPYVLSSNLNLFADNPTSYTTQGSGCLPAGVTGNFLNGAKAFFSYTPTQNGLLNIKQMTLPSSPGSGCFGNAITGVFVYDNCSTVGVSCLAGLNTTATSVPKYITNLYVQAGHTYIIVISSTLAASTSICFNFELSFSSCGAPGVFTYKNLLQNSVTFSWDNVANLASSWEYVVQPAGAGVPTGPGTITNTNIDNLINTGLAAGQSYDLYVRSVCGATTGEWGIPYRFTTQCAVFNTPYSTAFNGTSATVSEPCWTAIDVNRDGQRWSYLAGYATMQTNTFQNNNNDMFVSPQINFNGTQKRLRYKHQVTSGVASYGIKISTTGVGADNFTTVLLPDTPITNTAWQEKIINIPANITGNVNIAWVVVPGSGHTATRISIDDVFIEDKPACPDPLALAANNVTTSQAQLSWTAGDTESQWQVVVQRKDTGIPTGSGVLVNTPQYTADQLTHATQYEYYVRAYCSSTQQSNWVGPFYFTTVCGVFDTPFHENFDTADVNNHRSCWTITDANADGTTWRLDPTFAAIQGRTFPFPTASYNDWLISPAINVVGTKTLKFKYRAALGAMFPNPRFGVEVLMSTTDRNPASFSVIMPLMDFTNTDFIEKSLYINANGPVYIAFRVPPSFSTAGGTSVLQIDDVKVEDAPACPNPSELKAANITQTSAVLSWTKGYLETQWQVVVQNAGSGIPTGNGQLTSTNTAYATGTMLQPNTQYEYYVRAYCSASEQSQWVGPFKFTTLCNAFTTPFVETFDPGSISEECWRVVNRNSDTFAWNLNNTLNPYEGEHAAMIFTGSNGNNDDWLISPTITVRPGQRLRYYYRVLWGEDFKEDLTVKLSTNGNELSQFTTILYDVSYESVPPLNNSEWKEKVINLPAGVTGDINIAWHIPQKTPNAWGYRGQLLVIDKVVIEDIPTCPVPNNLAVTDIIDTSAKISWDANGTETSWDVYVQPAELPAPVGDGDAQYLHNTTTNPYTVTGLTPAIRYEYYVRAVCSASQDSEWVGPFEFTTRCSFENLCEYTITLSGGTSSGVGGGINLVQNGVIVQSMVFPSGPFGQVPPPVDFTVFLCTGVEFSLWNDAGNEWQFTTARVQIKDDSGNEVWIGGIGLSDSRIYTGVATCGPVTCPQPTNLTVNSTGVLSWTAGGSETQWEVAVQPMDNNTLPQSGTLVSTNSYTPQASDFADLKAGTYEFFVRAVCGTNNTSYWSGPHKFVRNDDASKAVVVPVNAGTSCEQPATKASFIGATASTEAMACTGVNNGDIWFEFVAASKVHVLELGNFSAKGRYQQGYTPDVVAPKITLTLYKVNGTSLEQLACTYNNAIVMSYRAEVEPGATYKVRMTLNDTAPNICTFDVCITTPQDLCNLDIVNGSFERPEADFGLGNFIPQNIVPGWRTNAIEDTASSLYDEFFFGNATGIDGYMPYEGGQVVQTLSPDPAPTTLDNVRGIYQDLDSSEITQFKYSYAHATRGSNVTLELLAGPPSGPFVLLEQHPGILTWNFYEGTYNVPAGQNVTRFVFRSKDNAGGNLLDAVSIVANTAINTEPVILACHETATQLEAEGVGTWVADENNPAQVIIASPNSKSTAISGFNTPGVYTFKWKTRYCEKSVTVTYNGFSDVPTVVTPVEYCRNAVAQPLAATPTENYTLKWYTDEVGGTGTTTAPTLETTTVGTTTYYVSNVDVNGCEGPRVAITVTVNERTTAEVGFSYDNGTYCTLGTNPVITKNPGFAIGGTFEATPNGLGIDTTTGEIDLSASTAGTYTVKYVVGNVGCIDGGNHEVTITINSGTAPTVGFTYETPVCSNNANLLPQLPSGFTTGGEFSSGTLSVNAQTGEIDMATATVGLHTITYNLDANATACINAGSQTFQIQIDQNIVPVTGFAYQTSYCKAEVNPLPTLAQDFYTGGTFEATGGLIINATTGEIDLANSPAGEYDITYTVTQSGCNVGGTHTESITINALQTPQVAFSYTNACTNSGTNPLPVLPAGFTSGGSFASNTLTINPTTGEINLAGVTPGTHQITYTLVGDNITCTDDGQFTATIVLENGINPVTGFTYQPSYCKAGTNPLPTLAQDFYTGGTFEATGGLVINATTGEINLGSSPAGVYTITYKVEQSGCNSGGIHTENVTINALQTPQVTFSYTNVCANSGTNPLPVLPAGFTQGGTFTSATITVNPTTGEINLAGATVGTHQIKYTLAQNIGTCTDGDEHTATITVNAGTTPTVGFTYDTPVCQNDANLLPNLSAGFTPGGRFGAPAGLSINTGTGEISLSQSTPGTYLVTYDIDGNAAACSLGGSGSFTVTVSEGPEVSIARECTGQTLWLKATPSGSGTYVWTDGSGATVGSTADLNIDDYVSQHPGTPFPMDFT</sequence>
<protein>
    <submittedName>
        <fullName evidence="3">Cleaved adhesin domain-containing protein</fullName>
    </submittedName>
</protein>
<dbReference type="PROSITE" id="PS50853">
    <property type="entry name" value="FN3"/>
    <property type="match status" value="4"/>
</dbReference>
<organism evidence="3 4">
    <name type="scientific">Flavobacterium lindanitolerans</name>
    <dbReference type="NCBI Taxonomy" id="428988"/>
    <lineage>
        <taxon>Bacteria</taxon>
        <taxon>Pseudomonadati</taxon>
        <taxon>Bacteroidota</taxon>
        <taxon>Flavobacteriia</taxon>
        <taxon>Flavobacteriales</taxon>
        <taxon>Flavobacteriaceae</taxon>
        <taxon>Flavobacterium</taxon>
    </lineage>
</organism>
<feature type="non-terminal residue" evidence="3">
    <location>
        <position position="2680"/>
    </location>
</feature>
<dbReference type="RefSeq" id="WP_180326454.1">
    <property type="nucleotide sequence ID" value="NZ_PJND01000010.1"/>
</dbReference>
<comment type="caution">
    <text evidence="3">The sequence shown here is derived from an EMBL/GenBank/DDBJ whole genome shotgun (WGS) entry which is preliminary data.</text>
</comment>
<feature type="domain" description="Fibronectin type-III" evidence="2">
    <location>
        <begin position="720"/>
        <end position="809"/>
    </location>
</feature>
<dbReference type="SUPFAM" id="SSF49265">
    <property type="entry name" value="Fibronectin type III"/>
    <property type="match status" value="4"/>
</dbReference>
<evidence type="ECO:0000313" key="4">
    <source>
        <dbReference type="Proteomes" id="UP000233767"/>
    </source>
</evidence>
<dbReference type="InterPro" id="IPR044023">
    <property type="entry name" value="Ig_7"/>
</dbReference>
<dbReference type="Pfam" id="PF19081">
    <property type="entry name" value="Ig_7"/>
    <property type="match status" value="1"/>
</dbReference>
<keyword evidence="1" id="KW-0677">Repeat</keyword>
<proteinExistence type="predicted"/>
<dbReference type="Proteomes" id="UP000233767">
    <property type="component" value="Unassembled WGS sequence"/>
</dbReference>
<feature type="domain" description="Fibronectin type-III" evidence="2">
    <location>
        <begin position="1444"/>
        <end position="1539"/>
    </location>
</feature>
<dbReference type="Gene3D" id="2.60.120.200">
    <property type="match status" value="4"/>
</dbReference>
<evidence type="ECO:0000313" key="3">
    <source>
        <dbReference type="EMBL" id="PKW20170.1"/>
    </source>
</evidence>
<gene>
    <name evidence="3" type="ORF">B0G92_2879</name>
</gene>
<dbReference type="Pfam" id="PF00041">
    <property type="entry name" value="fn3"/>
    <property type="match status" value="2"/>
</dbReference>
<dbReference type="Gene3D" id="2.60.40.10">
    <property type="entry name" value="Immunoglobulins"/>
    <property type="match status" value="4"/>
</dbReference>
<name>A0ABX4RRZ1_9FLAO</name>
<accession>A0ABX4RRZ1</accession>
<dbReference type="InterPro" id="IPR011628">
    <property type="entry name" value="Cleaved_adhesin"/>
</dbReference>
<dbReference type="EMBL" id="PJND01000010">
    <property type="protein sequence ID" value="PKW20170.1"/>
    <property type="molecule type" value="Genomic_DNA"/>
</dbReference>
<evidence type="ECO:0000256" key="1">
    <source>
        <dbReference type="ARBA" id="ARBA00022737"/>
    </source>
</evidence>
<reference evidence="3 4" key="1">
    <citation type="submission" date="2017-12" db="EMBL/GenBank/DDBJ databases">
        <title>Genomic Encyclopedia of Type Strains, Phase III (KMG-III): the genomes of soil and plant-associated and newly described type strains.</title>
        <authorList>
            <person name="Whitman W."/>
        </authorList>
    </citation>
    <scope>NUCLEOTIDE SEQUENCE [LARGE SCALE GENOMIC DNA]</scope>
    <source>
        <strain evidence="3 4">IP-10</strain>
    </source>
</reference>
<dbReference type="InterPro" id="IPR013783">
    <property type="entry name" value="Ig-like_fold"/>
</dbReference>
<dbReference type="InterPro" id="IPR003961">
    <property type="entry name" value="FN3_dom"/>
</dbReference>
<dbReference type="SMART" id="SM00060">
    <property type="entry name" value="FN3"/>
    <property type="match status" value="6"/>
</dbReference>
<feature type="domain" description="Fibronectin type-III" evidence="2">
    <location>
        <begin position="975"/>
        <end position="1066"/>
    </location>
</feature>
<dbReference type="NCBIfam" id="NF038128">
    <property type="entry name" value="choice_anch_J"/>
    <property type="match status" value="4"/>
</dbReference>
<feature type="domain" description="Fibronectin type-III" evidence="2">
    <location>
        <begin position="1241"/>
        <end position="1335"/>
    </location>
</feature>
<dbReference type="InterPro" id="IPR036116">
    <property type="entry name" value="FN3_sf"/>
</dbReference>
<keyword evidence="4" id="KW-1185">Reference proteome</keyword>
<dbReference type="InterPro" id="IPR050991">
    <property type="entry name" value="ECM_Regulatory_Proteins"/>
</dbReference>
<dbReference type="CDD" id="cd00063">
    <property type="entry name" value="FN3"/>
    <property type="match status" value="3"/>
</dbReference>
<dbReference type="PANTHER" id="PTHR46708:SF11">
    <property type="entry name" value="RECEPTOR-TYPE TYROSINE-PROTEIN PHOSPHATASE ETA-LIKE"/>
    <property type="match status" value="1"/>
</dbReference>